<dbReference type="GO" id="GO:0006508">
    <property type="term" value="P:proteolysis"/>
    <property type="evidence" value="ECO:0007669"/>
    <property type="project" value="UniProtKB-KW"/>
</dbReference>
<evidence type="ECO:0000256" key="3">
    <source>
        <dbReference type="SAM" id="MobiDB-lite"/>
    </source>
</evidence>
<feature type="compositionally biased region" description="Basic residues" evidence="3">
    <location>
        <begin position="53"/>
        <end position="63"/>
    </location>
</feature>
<accession>A0AA37XF51</accession>
<dbReference type="Pfam" id="PF13365">
    <property type="entry name" value="Trypsin_2"/>
    <property type="match status" value="1"/>
</dbReference>
<reference evidence="5" key="1">
    <citation type="journal article" date="2014" name="Int. J. Syst. Evol. Microbiol.">
        <title>Complete genome sequence of Corynebacterium casei LMG S-19264T (=DSM 44701T), isolated from a smear-ripened cheese.</title>
        <authorList>
            <consortium name="US DOE Joint Genome Institute (JGI-PGF)"/>
            <person name="Walter F."/>
            <person name="Albersmeier A."/>
            <person name="Kalinowski J."/>
            <person name="Ruckert C."/>
        </authorList>
    </citation>
    <scope>NUCLEOTIDE SEQUENCE</scope>
    <source>
        <strain evidence="5">NBRC 112290</strain>
    </source>
</reference>
<evidence type="ECO:0000313" key="6">
    <source>
        <dbReference type="Proteomes" id="UP001157161"/>
    </source>
</evidence>
<dbReference type="PANTHER" id="PTHR43343:SF3">
    <property type="entry name" value="PROTEASE DO-LIKE 8, CHLOROPLASTIC"/>
    <property type="match status" value="1"/>
</dbReference>
<evidence type="ECO:0000256" key="4">
    <source>
        <dbReference type="SAM" id="Phobius"/>
    </source>
</evidence>
<dbReference type="InterPro" id="IPR009003">
    <property type="entry name" value="Peptidase_S1_PA"/>
</dbReference>
<proteinExistence type="predicted"/>
<feature type="compositionally biased region" description="Low complexity" evidence="3">
    <location>
        <begin position="99"/>
        <end position="114"/>
    </location>
</feature>
<feature type="region of interest" description="Disordered" evidence="3">
    <location>
        <begin position="99"/>
        <end position="136"/>
    </location>
</feature>
<keyword evidence="6" id="KW-1185">Reference proteome</keyword>
<dbReference type="RefSeq" id="WP_284250851.1">
    <property type="nucleotide sequence ID" value="NZ_BSUM01000001.1"/>
</dbReference>
<keyword evidence="2" id="KW-0378">Hydrolase</keyword>
<evidence type="ECO:0000256" key="2">
    <source>
        <dbReference type="ARBA" id="ARBA00022801"/>
    </source>
</evidence>
<keyword evidence="1" id="KW-0645">Protease</keyword>
<protein>
    <recommendedName>
        <fullName evidence="7">Serine protease PepD</fullName>
    </recommendedName>
</protein>
<sequence length="402" mass="40066">MAERESGPQHWPWPAPGETVGDPVPGGEQGTGQPFQQVVAPGGPSEQPPAPGRRGRRRRDRRRGVAVPAVAALTSLALLVGTLLGLVLAPRFGIETLADQAPGAGPADPTGPSDPSSPVPSTLPQPPSTGGPAATGGIDVTAIAAAALPSTVTLQIPTPDGMSRGSGFVLREDGHILTNAHVVAYAAESGAEITVVFSDGEQAVAELVGLTGDYDLAVVRVDRTDLVPLPLGDSDAVAVGNDVVAVGAPLGLQGTVTAGIVSALNRPVQAGEGEQTSFINAIQTDAAINPGNSGGPLLDSAGRVIGINSAIAQPQGVAAGGSIGLGFAIPSNQARRTAEQLIATGVATYPVIGVLLDSTYTGVGVKVAIEPSNGTEPLTPGEPPRPPGSGRATSSSRSTARP</sequence>
<keyword evidence="4" id="KW-1133">Transmembrane helix</keyword>
<keyword evidence="4" id="KW-0812">Transmembrane</keyword>
<evidence type="ECO:0000313" key="5">
    <source>
        <dbReference type="EMBL" id="GMA32147.1"/>
    </source>
</evidence>
<dbReference type="PANTHER" id="PTHR43343">
    <property type="entry name" value="PEPTIDASE S12"/>
    <property type="match status" value="1"/>
</dbReference>
<dbReference type="AlphaFoldDB" id="A0AA37XF51"/>
<organism evidence="5 6">
    <name type="scientific">Litorihabitans aurantiacus</name>
    <dbReference type="NCBI Taxonomy" id="1930061"/>
    <lineage>
        <taxon>Bacteria</taxon>
        <taxon>Bacillati</taxon>
        <taxon>Actinomycetota</taxon>
        <taxon>Actinomycetes</taxon>
        <taxon>Micrococcales</taxon>
        <taxon>Beutenbergiaceae</taxon>
        <taxon>Litorihabitans</taxon>
    </lineage>
</organism>
<keyword evidence="4" id="KW-0472">Membrane</keyword>
<name>A0AA37XF51_9MICO</name>
<dbReference type="InterPro" id="IPR051201">
    <property type="entry name" value="Chloro_Bact_Ser_Proteases"/>
</dbReference>
<feature type="region of interest" description="Disordered" evidence="3">
    <location>
        <begin position="370"/>
        <end position="402"/>
    </location>
</feature>
<gene>
    <name evidence="5" type="ORF">GCM10025875_21390</name>
</gene>
<dbReference type="InterPro" id="IPR001940">
    <property type="entry name" value="Peptidase_S1C"/>
</dbReference>
<feature type="region of interest" description="Disordered" evidence="3">
    <location>
        <begin position="1"/>
        <end position="63"/>
    </location>
</feature>
<feature type="compositionally biased region" description="Low complexity" evidence="3">
    <location>
        <begin position="388"/>
        <end position="402"/>
    </location>
</feature>
<dbReference type="GO" id="GO:0004252">
    <property type="term" value="F:serine-type endopeptidase activity"/>
    <property type="evidence" value="ECO:0007669"/>
    <property type="project" value="InterPro"/>
</dbReference>
<evidence type="ECO:0000256" key="1">
    <source>
        <dbReference type="ARBA" id="ARBA00022670"/>
    </source>
</evidence>
<dbReference type="EMBL" id="BSUM01000001">
    <property type="protein sequence ID" value="GMA32147.1"/>
    <property type="molecule type" value="Genomic_DNA"/>
</dbReference>
<dbReference type="Gene3D" id="2.40.10.120">
    <property type="match status" value="1"/>
</dbReference>
<feature type="compositionally biased region" description="Pro residues" evidence="3">
    <location>
        <begin position="115"/>
        <end position="129"/>
    </location>
</feature>
<reference evidence="5" key="2">
    <citation type="submission" date="2023-02" db="EMBL/GenBank/DDBJ databases">
        <authorList>
            <person name="Sun Q."/>
            <person name="Mori K."/>
        </authorList>
    </citation>
    <scope>NUCLEOTIDE SEQUENCE</scope>
    <source>
        <strain evidence="5">NBRC 112290</strain>
    </source>
</reference>
<dbReference type="SUPFAM" id="SSF50494">
    <property type="entry name" value="Trypsin-like serine proteases"/>
    <property type="match status" value="1"/>
</dbReference>
<evidence type="ECO:0008006" key="7">
    <source>
        <dbReference type="Google" id="ProtNLM"/>
    </source>
</evidence>
<comment type="caution">
    <text evidence="5">The sequence shown here is derived from an EMBL/GenBank/DDBJ whole genome shotgun (WGS) entry which is preliminary data.</text>
</comment>
<feature type="transmembrane region" description="Helical" evidence="4">
    <location>
        <begin position="64"/>
        <end position="89"/>
    </location>
</feature>
<dbReference type="PRINTS" id="PR00834">
    <property type="entry name" value="PROTEASES2C"/>
</dbReference>
<dbReference type="Proteomes" id="UP001157161">
    <property type="component" value="Unassembled WGS sequence"/>
</dbReference>